<dbReference type="PANTHER" id="PTHR45614">
    <property type="entry name" value="MYB PROTEIN-RELATED"/>
    <property type="match status" value="1"/>
</dbReference>
<dbReference type="Pfam" id="PF00249">
    <property type="entry name" value="Myb_DNA-binding"/>
    <property type="match status" value="2"/>
</dbReference>
<feature type="compositionally biased region" description="Polar residues" evidence="1">
    <location>
        <begin position="129"/>
        <end position="150"/>
    </location>
</feature>
<dbReference type="GO" id="GO:0000981">
    <property type="term" value="F:DNA-binding transcription factor activity, RNA polymerase II-specific"/>
    <property type="evidence" value="ECO:0007669"/>
    <property type="project" value="TreeGrafter"/>
</dbReference>
<feature type="domain" description="HTH myb-type" evidence="3">
    <location>
        <begin position="1"/>
        <end position="56"/>
    </location>
</feature>
<feature type="domain" description="HTH myb-type" evidence="3">
    <location>
        <begin position="57"/>
        <end position="107"/>
    </location>
</feature>
<dbReference type="PROSITE" id="PS51294">
    <property type="entry name" value="HTH_MYB"/>
    <property type="match status" value="2"/>
</dbReference>
<evidence type="ECO:0000256" key="1">
    <source>
        <dbReference type="SAM" id="MobiDB-lite"/>
    </source>
</evidence>
<dbReference type="InterPro" id="IPR017930">
    <property type="entry name" value="Myb_dom"/>
</dbReference>
<dbReference type="Gene3D" id="1.10.10.60">
    <property type="entry name" value="Homeodomain-like"/>
    <property type="match status" value="2"/>
</dbReference>
<dbReference type="CDD" id="cd00167">
    <property type="entry name" value="SANT"/>
    <property type="match status" value="2"/>
</dbReference>
<proteinExistence type="predicted"/>
<organism evidence="4 5">
    <name type="scientific">Aureobasidium pullulans</name>
    <name type="common">Black yeast</name>
    <name type="synonym">Pullularia pullulans</name>
    <dbReference type="NCBI Taxonomy" id="5580"/>
    <lineage>
        <taxon>Eukaryota</taxon>
        <taxon>Fungi</taxon>
        <taxon>Dikarya</taxon>
        <taxon>Ascomycota</taxon>
        <taxon>Pezizomycotina</taxon>
        <taxon>Dothideomycetes</taxon>
        <taxon>Dothideomycetidae</taxon>
        <taxon>Dothideales</taxon>
        <taxon>Saccotheciaceae</taxon>
        <taxon>Aureobasidium</taxon>
    </lineage>
</organism>
<evidence type="ECO:0000313" key="5">
    <source>
        <dbReference type="Proteomes" id="UP000309076"/>
    </source>
</evidence>
<dbReference type="InterPro" id="IPR050560">
    <property type="entry name" value="MYB_TF"/>
</dbReference>
<protein>
    <submittedName>
        <fullName evidence="4">Uncharacterized protein</fullName>
    </submittedName>
</protein>
<gene>
    <name evidence="4" type="ORF">D6D21_00390</name>
</gene>
<evidence type="ECO:0000259" key="2">
    <source>
        <dbReference type="PROSITE" id="PS50090"/>
    </source>
</evidence>
<dbReference type="PANTHER" id="PTHR45614:SF25">
    <property type="entry name" value="MYB PROTEIN"/>
    <property type="match status" value="1"/>
</dbReference>
<dbReference type="PROSITE" id="PS50090">
    <property type="entry name" value="MYB_LIKE"/>
    <property type="match status" value="2"/>
</dbReference>
<name>A0AB74JBW1_AURPU</name>
<evidence type="ECO:0000313" key="4">
    <source>
        <dbReference type="EMBL" id="THW53349.1"/>
    </source>
</evidence>
<dbReference type="GO" id="GO:0000978">
    <property type="term" value="F:RNA polymerase II cis-regulatory region sequence-specific DNA binding"/>
    <property type="evidence" value="ECO:0007669"/>
    <property type="project" value="TreeGrafter"/>
</dbReference>
<dbReference type="GO" id="GO:0000278">
    <property type="term" value="P:mitotic cell cycle"/>
    <property type="evidence" value="ECO:0007669"/>
    <property type="project" value="TreeGrafter"/>
</dbReference>
<dbReference type="EMBL" id="QZAM01000003">
    <property type="protein sequence ID" value="THW53349.1"/>
    <property type="molecule type" value="Genomic_DNA"/>
</dbReference>
<sequence>MGYFSRGTWAKDEDRMLGLLVSTLGPQSWLEISTSMGTRTAKQCRERYHNFLKPDLVHTPITIDEAKIIVVMVAQHGRRWAMITKSLKGRSENAVKNWWYSYAHRQRRITRGNTRLESERQMLGDTDQAVKSQPTKNKTTRSSHSQISPQHMNSHIYHHNWSSEPIRVENCALGLPSIDKKDHTAPSIPTLDPSIRTLPPIAANAKTGRSTDVACPAVISCVVHVAFTPRISRFSIRPAIDLRDNPIPWWPAW</sequence>
<dbReference type="AlphaFoldDB" id="A0AB74JBW1"/>
<feature type="domain" description="Myb-like" evidence="2">
    <location>
        <begin position="53"/>
        <end position="103"/>
    </location>
</feature>
<dbReference type="GO" id="GO:0045944">
    <property type="term" value="P:positive regulation of transcription by RNA polymerase II"/>
    <property type="evidence" value="ECO:0007669"/>
    <property type="project" value="TreeGrafter"/>
</dbReference>
<reference evidence="4 5" key="1">
    <citation type="submission" date="2018-10" db="EMBL/GenBank/DDBJ databases">
        <title>Fifty Aureobasidium pullulans genomes reveal a recombining polyextremotolerant generalist.</title>
        <authorList>
            <person name="Gostincar C."/>
            <person name="Turk M."/>
            <person name="Zajc J."/>
            <person name="Gunde-Cimerman N."/>
        </authorList>
    </citation>
    <scope>NUCLEOTIDE SEQUENCE [LARGE SCALE GENOMIC DNA]</scope>
    <source>
        <strain evidence="4 5">EXF-10796</strain>
    </source>
</reference>
<comment type="caution">
    <text evidence="4">The sequence shown here is derived from an EMBL/GenBank/DDBJ whole genome shotgun (WGS) entry which is preliminary data.</text>
</comment>
<evidence type="ECO:0000259" key="3">
    <source>
        <dbReference type="PROSITE" id="PS51294"/>
    </source>
</evidence>
<dbReference type="InterPro" id="IPR009057">
    <property type="entry name" value="Homeodomain-like_sf"/>
</dbReference>
<dbReference type="Proteomes" id="UP000309076">
    <property type="component" value="Unassembled WGS sequence"/>
</dbReference>
<accession>A0AB74JBW1</accession>
<dbReference type="SUPFAM" id="SSF46689">
    <property type="entry name" value="Homeodomain-like"/>
    <property type="match status" value="1"/>
</dbReference>
<feature type="domain" description="Myb-like" evidence="2">
    <location>
        <begin position="6"/>
        <end position="52"/>
    </location>
</feature>
<dbReference type="SMART" id="SM00717">
    <property type="entry name" value="SANT"/>
    <property type="match status" value="2"/>
</dbReference>
<feature type="region of interest" description="Disordered" evidence="1">
    <location>
        <begin position="111"/>
        <end position="150"/>
    </location>
</feature>
<dbReference type="GO" id="GO:0005634">
    <property type="term" value="C:nucleus"/>
    <property type="evidence" value="ECO:0007669"/>
    <property type="project" value="TreeGrafter"/>
</dbReference>
<dbReference type="InterPro" id="IPR001005">
    <property type="entry name" value="SANT/Myb"/>
</dbReference>